<protein>
    <submittedName>
        <fullName evidence="1">Uncharacterized protein</fullName>
    </submittedName>
</protein>
<accession>A0A0F9QE65</accession>
<dbReference type="EMBL" id="LAZR01005022">
    <property type="protein sequence ID" value="KKN03548.1"/>
    <property type="molecule type" value="Genomic_DNA"/>
</dbReference>
<proteinExistence type="predicted"/>
<reference evidence="1" key="1">
    <citation type="journal article" date="2015" name="Nature">
        <title>Complex archaea that bridge the gap between prokaryotes and eukaryotes.</title>
        <authorList>
            <person name="Spang A."/>
            <person name="Saw J.H."/>
            <person name="Jorgensen S.L."/>
            <person name="Zaremba-Niedzwiedzka K."/>
            <person name="Martijn J."/>
            <person name="Lind A.E."/>
            <person name="van Eijk R."/>
            <person name="Schleper C."/>
            <person name="Guy L."/>
            <person name="Ettema T.J."/>
        </authorList>
    </citation>
    <scope>NUCLEOTIDE SEQUENCE</scope>
</reference>
<gene>
    <name evidence="1" type="ORF">LCGC14_1106620</name>
</gene>
<sequence length="140" mass="15795">MAEIKPLRDIRDKWTRVTPGRQEDYKAGVKAPKRDWAEETLAAKDNWKSGIDAAHQKGLFEKGVEEAGTKKWQDKALTKGPGRFAEGVYGASSDYEDGFRRYHAAIEAVDLGPKFPRRDPRNIERVKAVVNALIKEKLEG</sequence>
<dbReference type="AlphaFoldDB" id="A0A0F9QE65"/>
<evidence type="ECO:0000313" key="1">
    <source>
        <dbReference type="EMBL" id="KKN03548.1"/>
    </source>
</evidence>
<organism evidence="1">
    <name type="scientific">marine sediment metagenome</name>
    <dbReference type="NCBI Taxonomy" id="412755"/>
    <lineage>
        <taxon>unclassified sequences</taxon>
        <taxon>metagenomes</taxon>
        <taxon>ecological metagenomes</taxon>
    </lineage>
</organism>
<comment type="caution">
    <text evidence="1">The sequence shown here is derived from an EMBL/GenBank/DDBJ whole genome shotgun (WGS) entry which is preliminary data.</text>
</comment>
<name>A0A0F9QE65_9ZZZZ</name>